<dbReference type="VEuPathDB" id="VectorBase:AFAF016633"/>
<reference evidence="3" key="1">
    <citation type="submission" date="2014-01" db="EMBL/GenBank/DDBJ databases">
        <title>The Genome Sequence of Anopheles farauti FAR1 (V2).</title>
        <authorList>
            <consortium name="The Broad Institute Genomics Platform"/>
            <person name="Neafsey D.E."/>
            <person name="Besansky N."/>
            <person name="Howell P."/>
            <person name="Walton C."/>
            <person name="Young S.K."/>
            <person name="Zeng Q."/>
            <person name="Gargeya S."/>
            <person name="Fitzgerald M."/>
            <person name="Haas B."/>
            <person name="Abouelleil A."/>
            <person name="Allen A.W."/>
            <person name="Alvarado L."/>
            <person name="Arachchi H.M."/>
            <person name="Berlin A.M."/>
            <person name="Chapman S.B."/>
            <person name="Gainer-Dewar J."/>
            <person name="Goldberg J."/>
            <person name="Griggs A."/>
            <person name="Gujja S."/>
            <person name="Hansen M."/>
            <person name="Howarth C."/>
            <person name="Imamovic A."/>
            <person name="Ireland A."/>
            <person name="Larimer J."/>
            <person name="McCowan C."/>
            <person name="Murphy C."/>
            <person name="Pearson M."/>
            <person name="Poon T.W."/>
            <person name="Priest M."/>
            <person name="Roberts A."/>
            <person name="Saif S."/>
            <person name="Shea T."/>
            <person name="Sisk P."/>
            <person name="Sykes S."/>
            <person name="Wortman J."/>
            <person name="Nusbaum C."/>
            <person name="Birren B."/>
        </authorList>
    </citation>
    <scope>NUCLEOTIDE SEQUENCE [LARGE SCALE GENOMIC DNA]</scope>
    <source>
        <strain evidence="3">FAR1</strain>
    </source>
</reference>
<organism evidence="2 3">
    <name type="scientific">Anopheles farauti</name>
    <dbReference type="NCBI Taxonomy" id="69004"/>
    <lineage>
        <taxon>Eukaryota</taxon>
        <taxon>Metazoa</taxon>
        <taxon>Ecdysozoa</taxon>
        <taxon>Arthropoda</taxon>
        <taxon>Hexapoda</taxon>
        <taxon>Insecta</taxon>
        <taxon>Pterygota</taxon>
        <taxon>Neoptera</taxon>
        <taxon>Endopterygota</taxon>
        <taxon>Diptera</taxon>
        <taxon>Nematocera</taxon>
        <taxon>Culicoidea</taxon>
        <taxon>Culicidae</taxon>
        <taxon>Anophelinae</taxon>
        <taxon>Anopheles</taxon>
    </lineage>
</organism>
<dbReference type="EMBL" id="AXCN02001850">
    <property type="status" value="NOT_ANNOTATED_CDS"/>
    <property type="molecule type" value="Genomic_DNA"/>
</dbReference>
<evidence type="ECO:0000313" key="3">
    <source>
        <dbReference type="Proteomes" id="UP000075886"/>
    </source>
</evidence>
<keyword evidence="3" id="KW-1185">Reference proteome</keyword>
<reference evidence="2" key="2">
    <citation type="submission" date="2020-05" db="UniProtKB">
        <authorList>
            <consortium name="EnsemblMetazoa"/>
        </authorList>
    </citation>
    <scope>IDENTIFICATION</scope>
    <source>
        <strain evidence="2">FAR1</strain>
    </source>
</reference>
<dbReference type="EnsemblMetazoa" id="AFAF016633-RA">
    <property type="protein sequence ID" value="AFAF016633-PA"/>
    <property type="gene ID" value="AFAF016633"/>
</dbReference>
<dbReference type="Proteomes" id="UP000075886">
    <property type="component" value="Unassembled WGS sequence"/>
</dbReference>
<protein>
    <submittedName>
        <fullName evidence="2">Uncharacterized protein</fullName>
    </submittedName>
</protein>
<sequence>MEKRVLRSRDPVYDRHISEHPRWATSADRRGACQPCAGDIGDSAHASALDPHTPVHSIRTLESREHLYVHRRYTSISRLWTRTITILDSKVLVTEAAPAPEEAPEQNGILTTEPAGGDSTLEAIVAKLGLRVALLEEQQENLHQTNVKVEQELAIYRAGTKELAKLQTSFMPEAAKPRSKRTNRTSEQRKQHEHRRVQRCKQQEQQQHRDREPPRNAPWPTVSIAAEADSSTGV</sequence>
<dbReference type="AlphaFoldDB" id="A0A182QTN7"/>
<accession>A0A182QTN7</accession>
<feature type="region of interest" description="Disordered" evidence="1">
    <location>
        <begin position="168"/>
        <end position="234"/>
    </location>
</feature>
<evidence type="ECO:0000256" key="1">
    <source>
        <dbReference type="SAM" id="MobiDB-lite"/>
    </source>
</evidence>
<proteinExistence type="predicted"/>
<evidence type="ECO:0000313" key="2">
    <source>
        <dbReference type="EnsemblMetazoa" id="AFAF016633-PA"/>
    </source>
</evidence>
<name>A0A182QTN7_9DIPT</name>